<name>A0A644YHP0_9ZZZZ</name>
<comment type="caution">
    <text evidence="2">The sequence shown here is derived from an EMBL/GenBank/DDBJ whole genome shotgun (WGS) entry which is preliminary data.</text>
</comment>
<dbReference type="EMBL" id="VSSQ01005174">
    <property type="protein sequence ID" value="MPM28142.1"/>
    <property type="molecule type" value="Genomic_DNA"/>
</dbReference>
<sequence>MDKMSALILEMIEFDAGEPELIHHFIKVHGFVRLICEMENIPPDVSETIEAAAVVHDIGIKVSMDKYGKSSGTLQEQEGPPYAGEMLKRLGFGEKLIDRVSFLVAHHHTYSNIDGIDYQILVEADFLVNFYENQNDKEVIKNTCGKLFKTASGREICARMFLAGK</sequence>
<dbReference type="InterPro" id="IPR003607">
    <property type="entry name" value="HD/PDEase_dom"/>
</dbReference>
<organism evidence="2">
    <name type="scientific">bioreactor metagenome</name>
    <dbReference type="NCBI Taxonomy" id="1076179"/>
    <lineage>
        <taxon>unclassified sequences</taxon>
        <taxon>metagenomes</taxon>
        <taxon>ecological metagenomes</taxon>
    </lineage>
</organism>
<reference evidence="2" key="1">
    <citation type="submission" date="2019-08" db="EMBL/GenBank/DDBJ databases">
        <authorList>
            <person name="Kucharzyk K."/>
            <person name="Murdoch R.W."/>
            <person name="Higgins S."/>
            <person name="Loffler F."/>
        </authorList>
    </citation>
    <scope>NUCLEOTIDE SEQUENCE</scope>
</reference>
<proteinExistence type="predicted"/>
<dbReference type="CDD" id="cd00077">
    <property type="entry name" value="HDc"/>
    <property type="match status" value="1"/>
</dbReference>
<evidence type="ECO:0000313" key="2">
    <source>
        <dbReference type="EMBL" id="MPM28142.1"/>
    </source>
</evidence>
<dbReference type="InterPro" id="IPR006674">
    <property type="entry name" value="HD_domain"/>
</dbReference>
<dbReference type="Gene3D" id="1.10.3210.10">
    <property type="entry name" value="Hypothetical protein af1432"/>
    <property type="match status" value="1"/>
</dbReference>
<gene>
    <name evidence="2" type="ORF">SDC9_74661</name>
</gene>
<evidence type="ECO:0000259" key="1">
    <source>
        <dbReference type="Pfam" id="PF01966"/>
    </source>
</evidence>
<dbReference type="AlphaFoldDB" id="A0A644YHP0"/>
<protein>
    <recommendedName>
        <fullName evidence="1">HD domain-containing protein</fullName>
    </recommendedName>
</protein>
<dbReference type="SUPFAM" id="SSF109604">
    <property type="entry name" value="HD-domain/PDEase-like"/>
    <property type="match status" value="1"/>
</dbReference>
<feature type="domain" description="HD" evidence="1">
    <location>
        <begin position="22"/>
        <end position="123"/>
    </location>
</feature>
<dbReference type="Pfam" id="PF01966">
    <property type="entry name" value="HD"/>
    <property type="match status" value="1"/>
</dbReference>
<accession>A0A644YHP0</accession>